<dbReference type="EMBL" id="BOOK01000001">
    <property type="protein sequence ID" value="GIH98071.1"/>
    <property type="molecule type" value="Genomic_DNA"/>
</dbReference>
<name>A0A8J3WSM2_9ACTN</name>
<proteinExistence type="predicted"/>
<evidence type="ECO:0000313" key="1">
    <source>
        <dbReference type="EMBL" id="GIH98071.1"/>
    </source>
</evidence>
<dbReference type="RefSeq" id="WP_203872577.1">
    <property type="nucleotide sequence ID" value="NZ_BOOK01000001.1"/>
</dbReference>
<dbReference type="Proteomes" id="UP000634476">
    <property type="component" value="Unassembled WGS sequence"/>
</dbReference>
<accession>A0A8J3WSM2</accession>
<sequence length="82" mass="9184">MIEKETVMALRFLGKDPNSPDGESATVWEDTETGEYVLQGYVRNDPAALAELGPTPEGEIRIRWPRQMMQFFPEVNGGRADA</sequence>
<keyword evidence="2" id="KW-1185">Reference proteome</keyword>
<dbReference type="AlphaFoldDB" id="A0A8J3WSM2"/>
<reference evidence="1" key="1">
    <citation type="submission" date="2021-01" db="EMBL/GenBank/DDBJ databases">
        <title>Whole genome shotgun sequence of Planobispora takensis NBRC 109077.</title>
        <authorList>
            <person name="Komaki H."/>
            <person name="Tamura T."/>
        </authorList>
    </citation>
    <scope>NUCLEOTIDE SEQUENCE</scope>
    <source>
        <strain evidence="1">NBRC 109077</strain>
    </source>
</reference>
<gene>
    <name evidence="1" type="ORF">Pta02_00800</name>
</gene>
<organism evidence="1 2">
    <name type="scientific">Planobispora takensis</name>
    <dbReference type="NCBI Taxonomy" id="1367882"/>
    <lineage>
        <taxon>Bacteria</taxon>
        <taxon>Bacillati</taxon>
        <taxon>Actinomycetota</taxon>
        <taxon>Actinomycetes</taxon>
        <taxon>Streptosporangiales</taxon>
        <taxon>Streptosporangiaceae</taxon>
        <taxon>Planobispora</taxon>
    </lineage>
</organism>
<comment type="caution">
    <text evidence="1">The sequence shown here is derived from an EMBL/GenBank/DDBJ whole genome shotgun (WGS) entry which is preliminary data.</text>
</comment>
<protein>
    <submittedName>
        <fullName evidence="1">Uncharacterized protein</fullName>
    </submittedName>
</protein>
<evidence type="ECO:0000313" key="2">
    <source>
        <dbReference type="Proteomes" id="UP000634476"/>
    </source>
</evidence>